<accession>A0A803QSV1</accession>
<dbReference type="Gramene" id="evm.model.ctgX89.2">
    <property type="protein sequence ID" value="cds.evm.model.ctgX89.2"/>
    <property type="gene ID" value="evm.TU.ctgX89.2"/>
</dbReference>
<evidence type="ECO:0000313" key="2">
    <source>
        <dbReference type="Proteomes" id="UP000596661"/>
    </source>
</evidence>
<sequence>DLMALGLIWKIGDGESILTIGDHWLPNNKHLCYKDGNMPPSPKLSFFISDSGFWDSRKLRNHFSESNIQDILDVPITGFSGKDDLIWSRDSSGLFTVKSAYHLALSHQDIPSTSSA</sequence>
<keyword evidence="2" id="KW-1185">Reference proteome</keyword>
<evidence type="ECO:0000313" key="1">
    <source>
        <dbReference type="EnsemblPlants" id="cds.evm.model.ctgX89.2"/>
    </source>
</evidence>
<reference evidence="1" key="1">
    <citation type="submission" date="2021-03" db="UniProtKB">
        <authorList>
            <consortium name="EnsemblPlants"/>
        </authorList>
    </citation>
    <scope>IDENTIFICATION</scope>
</reference>
<organism evidence="1 2">
    <name type="scientific">Cannabis sativa</name>
    <name type="common">Hemp</name>
    <name type="synonym">Marijuana</name>
    <dbReference type="NCBI Taxonomy" id="3483"/>
    <lineage>
        <taxon>Eukaryota</taxon>
        <taxon>Viridiplantae</taxon>
        <taxon>Streptophyta</taxon>
        <taxon>Embryophyta</taxon>
        <taxon>Tracheophyta</taxon>
        <taxon>Spermatophyta</taxon>
        <taxon>Magnoliopsida</taxon>
        <taxon>eudicotyledons</taxon>
        <taxon>Gunneridae</taxon>
        <taxon>Pentapetalae</taxon>
        <taxon>rosids</taxon>
        <taxon>fabids</taxon>
        <taxon>Rosales</taxon>
        <taxon>Cannabaceae</taxon>
        <taxon>Cannabis</taxon>
    </lineage>
</organism>
<dbReference type="Proteomes" id="UP000596661">
    <property type="component" value="Unassembled WGS sequence"/>
</dbReference>
<protein>
    <submittedName>
        <fullName evidence="1">Uncharacterized protein</fullName>
    </submittedName>
</protein>
<name>A0A803QSV1_CANSA</name>
<dbReference type="EnsemblPlants" id="evm.model.ctgX89.2">
    <property type="protein sequence ID" value="cds.evm.model.ctgX89.2"/>
    <property type="gene ID" value="evm.TU.ctgX89.2"/>
</dbReference>
<dbReference type="AlphaFoldDB" id="A0A803QSV1"/>
<proteinExistence type="predicted"/>